<gene>
    <name evidence="1" type="ORF">HDA36_000342</name>
</gene>
<dbReference type="EMBL" id="JACHDB010000001">
    <property type="protein sequence ID" value="MBB5430258.1"/>
    <property type="molecule type" value="Genomic_DNA"/>
</dbReference>
<comment type="caution">
    <text evidence="1">The sequence shown here is derived from an EMBL/GenBank/DDBJ whole genome shotgun (WGS) entry which is preliminary data.</text>
</comment>
<dbReference type="Pfam" id="PF19707">
    <property type="entry name" value="DUF6204"/>
    <property type="match status" value="1"/>
</dbReference>
<reference evidence="1 2" key="1">
    <citation type="submission" date="2020-08" db="EMBL/GenBank/DDBJ databases">
        <title>Sequencing the genomes of 1000 actinobacteria strains.</title>
        <authorList>
            <person name="Klenk H.-P."/>
        </authorList>
    </citation>
    <scope>NUCLEOTIDE SEQUENCE [LARGE SCALE GENOMIC DNA]</scope>
    <source>
        <strain evidence="1 2">DSM 44551</strain>
    </source>
</reference>
<sequence>MQTYRATVRGRFDGLDEGARAALLAAADEHDMYSAAYTEAGTLTYDPTLSWFAFRCEVRVSPEEGAAAAEERAGALARRAVAAFGADHRDLRSELVNMDEIKIRRKVRSRKG</sequence>
<proteinExistence type="predicted"/>
<evidence type="ECO:0000313" key="1">
    <source>
        <dbReference type="EMBL" id="MBB5430258.1"/>
    </source>
</evidence>
<dbReference type="InterPro" id="IPR045778">
    <property type="entry name" value="DUF6204"/>
</dbReference>
<accession>A0A7W8QGX9</accession>
<dbReference type="Proteomes" id="UP000572635">
    <property type="component" value="Unassembled WGS sequence"/>
</dbReference>
<keyword evidence="2" id="KW-1185">Reference proteome</keyword>
<dbReference type="RefSeq" id="WP_184388007.1">
    <property type="nucleotide sequence ID" value="NZ_BAAAJD010000081.1"/>
</dbReference>
<organism evidence="1 2">
    <name type="scientific">Nocardiopsis composta</name>
    <dbReference type="NCBI Taxonomy" id="157465"/>
    <lineage>
        <taxon>Bacteria</taxon>
        <taxon>Bacillati</taxon>
        <taxon>Actinomycetota</taxon>
        <taxon>Actinomycetes</taxon>
        <taxon>Streptosporangiales</taxon>
        <taxon>Nocardiopsidaceae</taxon>
        <taxon>Nocardiopsis</taxon>
    </lineage>
</organism>
<dbReference type="AlphaFoldDB" id="A0A7W8QGX9"/>
<evidence type="ECO:0000313" key="2">
    <source>
        <dbReference type="Proteomes" id="UP000572635"/>
    </source>
</evidence>
<protein>
    <submittedName>
        <fullName evidence="1">Uncharacterized protein</fullName>
    </submittedName>
</protein>
<name>A0A7W8QGX9_9ACTN</name>